<protein>
    <submittedName>
        <fullName evidence="1">Unannotated protein</fullName>
    </submittedName>
</protein>
<evidence type="ECO:0000313" key="1">
    <source>
        <dbReference type="EMBL" id="CAB4700017.1"/>
    </source>
</evidence>
<name>A0A6J6PML4_9ZZZZ</name>
<accession>A0A6J6PML4</accession>
<gene>
    <name evidence="1" type="ORF">UFOPK2624_00489</name>
</gene>
<proteinExistence type="predicted"/>
<reference evidence="1" key="1">
    <citation type="submission" date="2020-05" db="EMBL/GenBank/DDBJ databases">
        <authorList>
            <person name="Chiriac C."/>
            <person name="Salcher M."/>
            <person name="Ghai R."/>
            <person name="Kavagutti S V."/>
        </authorList>
    </citation>
    <scope>NUCLEOTIDE SEQUENCE</scope>
</reference>
<sequence length="49" mass="4989">MHVFVALGSAELNGHKALEQGAAVRLTDEGSQAITAGPEGAELIVWATA</sequence>
<organism evidence="1">
    <name type="scientific">freshwater metagenome</name>
    <dbReference type="NCBI Taxonomy" id="449393"/>
    <lineage>
        <taxon>unclassified sequences</taxon>
        <taxon>metagenomes</taxon>
        <taxon>ecological metagenomes</taxon>
    </lineage>
</organism>
<dbReference type="EMBL" id="CAEZXY010000012">
    <property type="protein sequence ID" value="CAB4700017.1"/>
    <property type="molecule type" value="Genomic_DNA"/>
</dbReference>
<dbReference type="AlphaFoldDB" id="A0A6J6PML4"/>